<keyword evidence="8" id="KW-0732">Signal</keyword>
<organism evidence="9 10">
    <name type="scientific">Paracoccus litorisediminis</name>
    <dbReference type="NCBI Taxonomy" id="2006130"/>
    <lineage>
        <taxon>Bacteria</taxon>
        <taxon>Pseudomonadati</taxon>
        <taxon>Pseudomonadota</taxon>
        <taxon>Alphaproteobacteria</taxon>
        <taxon>Rhodobacterales</taxon>
        <taxon>Paracoccaceae</taxon>
        <taxon>Paracoccus</taxon>
    </lineage>
</organism>
<name>A0A844HJT9_9RHOB</name>
<dbReference type="PIRSF" id="PIRSF000027">
    <property type="entry name" value="Cytc_c_prime"/>
    <property type="match status" value="1"/>
</dbReference>
<dbReference type="AlphaFoldDB" id="A0A844HJT9"/>
<keyword evidence="10" id="KW-1185">Reference proteome</keyword>
<dbReference type="Proteomes" id="UP000449846">
    <property type="component" value="Unassembled WGS sequence"/>
</dbReference>
<dbReference type="PROSITE" id="PS51009">
    <property type="entry name" value="CYTCII"/>
    <property type="match status" value="1"/>
</dbReference>
<feature type="chain" id="PRO_5032439989" evidence="8">
    <location>
        <begin position="22"/>
        <end position="152"/>
    </location>
</feature>
<gene>
    <name evidence="9" type="ORF">GL300_05320</name>
</gene>
<keyword evidence="1" id="KW-0813">Transport</keyword>
<dbReference type="GO" id="GO:0009055">
    <property type="term" value="F:electron transfer activity"/>
    <property type="evidence" value="ECO:0007669"/>
    <property type="project" value="InterPro"/>
</dbReference>
<accession>A0A844HJT9</accession>
<dbReference type="GO" id="GO:0042597">
    <property type="term" value="C:periplasmic space"/>
    <property type="evidence" value="ECO:0007669"/>
    <property type="project" value="InterPro"/>
</dbReference>
<protein>
    <submittedName>
        <fullName evidence="9">Cytochrome c</fullName>
    </submittedName>
</protein>
<keyword evidence="3 6" id="KW-0479">Metal-binding</keyword>
<evidence type="ECO:0000313" key="9">
    <source>
        <dbReference type="EMBL" id="MTH58627.1"/>
    </source>
</evidence>
<feature type="binding site" description="axial binding residue" evidence="6">
    <location>
        <position position="145"/>
    </location>
    <ligand>
        <name>heme c</name>
        <dbReference type="ChEBI" id="CHEBI:61717"/>
    </ligand>
    <ligandPart>
        <name>Fe</name>
        <dbReference type="ChEBI" id="CHEBI:18248"/>
    </ligandPart>
</feature>
<dbReference type="EMBL" id="WMIG01000001">
    <property type="protein sequence ID" value="MTH58627.1"/>
    <property type="molecule type" value="Genomic_DNA"/>
</dbReference>
<feature type="binding site" description="covalent" evidence="7">
    <location>
        <position position="144"/>
    </location>
    <ligand>
        <name>heme c</name>
        <dbReference type="ChEBI" id="CHEBI:61717"/>
    </ligand>
</feature>
<dbReference type="InterPro" id="IPR012127">
    <property type="entry name" value="Cyt_c_prime"/>
</dbReference>
<comment type="caution">
    <text evidence="9">The sequence shown here is derived from an EMBL/GenBank/DDBJ whole genome shotgun (WGS) entry which is preliminary data.</text>
</comment>
<dbReference type="RefSeq" id="WP_155038491.1">
    <property type="nucleotide sequence ID" value="NZ_JBHGCD010000001.1"/>
</dbReference>
<dbReference type="InterPro" id="IPR002321">
    <property type="entry name" value="Cyt_c_II"/>
</dbReference>
<sequence length="152" mass="15983">MRLLSAAALAFTVTLPMTTHADEALDELLEARHGFYQMLAMNMGTLAGMAKGETPYDEATASRAAANIEALTHYDLPSLFVEGTASGQIKDSAAKPEIWTNMDDFKTKFGGLVEAAAGASEAVKGGQDKVGPVVGKLGGACKACHDVYREKS</sequence>
<keyword evidence="2 7" id="KW-0349">Heme</keyword>
<dbReference type="Gene3D" id="1.20.120.10">
    <property type="entry name" value="Cytochrome c/b562"/>
    <property type="match status" value="1"/>
</dbReference>
<evidence type="ECO:0000256" key="2">
    <source>
        <dbReference type="ARBA" id="ARBA00022617"/>
    </source>
</evidence>
<dbReference type="GO" id="GO:0022900">
    <property type="term" value="P:electron transport chain"/>
    <property type="evidence" value="ECO:0007669"/>
    <property type="project" value="InterPro"/>
</dbReference>
<feature type="signal peptide" evidence="8">
    <location>
        <begin position="1"/>
        <end position="21"/>
    </location>
</feature>
<evidence type="ECO:0000256" key="5">
    <source>
        <dbReference type="ARBA" id="ARBA00023004"/>
    </source>
</evidence>
<evidence type="ECO:0000256" key="3">
    <source>
        <dbReference type="ARBA" id="ARBA00022723"/>
    </source>
</evidence>
<evidence type="ECO:0000256" key="4">
    <source>
        <dbReference type="ARBA" id="ARBA00022982"/>
    </source>
</evidence>
<evidence type="ECO:0000256" key="6">
    <source>
        <dbReference type="PIRSR" id="PIRSR000027-1"/>
    </source>
</evidence>
<keyword evidence="5 6" id="KW-0408">Iron</keyword>
<proteinExistence type="predicted"/>
<evidence type="ECO:0000256" key="8">
    <source>
        <dbReference type="SAM" id="SignalP"/>
    </source>
</evidence>
<feature type="binding site" description="covalent" evidence="7">
    <location>
        <position position="141"/>
    </location>
    <ligand>
        <name>heme c</name>
        <dbReference type="ChEBI" id="CHEBI:61717"/>
    </ligand>
</feature>
<keyword evidence="4" id="KW-0249">Electron transport</keyword>
<evidence type="ECO:0000313" key="10">
    <source>
        <dbReference type="Proteomes" id="UP000449846"/>
    </source>
</evidence>
<dbReference type="OrthoDB" id="7596534at2"/>
<reference evidence="9 10" key="1">
    <citation type="submission" date="2019-11" db="EMBL/GenBank/DDBJ databases">
        <authorList>
            <person name="Dong K."/>
        </authorList>
    </citation>
    <scope>NUCLEOTIDE SEQUENCE [LARGE SCALE GENOMIC DNA]</scope>
    <source>
        <strain evidence="9 10">NBRC 112902</strain>
    </source>
</reference>
<dbReference type="SUPFAM" id="SSF47175">
    <property type="entry name" value="Cytochromes"/>
    <property type="match status" value="1"/>
</dbReference>
<evidence type="ECO:0000256" key="7">
    <source>
        <dbReference type="PIRSR" id="PIRSR000027-2"/>
    </source>
</evidence>
<evidence type="ECO:0000256" key="1">
    <source>
        <dbReference type="ARBA" id="ARBA00022448"/>
    </source>
</evidence>
<dbReference type="InterPro" id="IPR010980">
    <property type="entry name" value="Cyt_c/b562"/>
</dbReference>
<dbReference type="GO" id="GO:0005506">
    <property type="term" value="F:iron ion binding"/>
    <property type="evidence" value="ECO:0007669"/>
    <property type="project" value="InterPro"/>
</dbReference>
<comment type="PTM">
    <text evidence="7">Binds 1 heme group per subunit.</text>
</comment>
<dbReference type="Pfam" id="PF01322">
    <property type="entry name" value="Cytochrom_C_2"/>
    <property type="match status" value="1"/>
</dbReference>
<dbReference type="GO" id="GO:0020037">
    <property type="term" value="F:heme binding"/>
    <property type="evidence" value="ECO:0007669"/>
    <property type="project" value="InterPro"/>
</dbReference>